<comment type="caution">
    <text evidence="2">The sequence shown here is derived from an EMBL/GenBank/DDBJ whole genome shotgun (WGS) entry which is preliminary data.</text>
</comment>
<name>A0A420P9V6_FUSOX</name>
<evidence type="ECO:0000313" key="3">
    <source>
        <dbReference type="Proteomes" id="UP000285860"/>
    </source>
</evidence>
<reference evidence="2 3" key="1">
    <citation type="journal article" date="2018" name="Sci. Rep.">
        <title>Characterisation of pathogen-specific regions and novel effector candidates in Fusarium oxysporum f. sp. cepae.</title>
        <authorList>
            <person name="Armitage A.D."/>
            <person name="Taylor A."/>
            <person name="Sobczyk M.K."/>
            <person name="Baxter L."/>
            <person name="Greenfield B.P."/>
            <person name="Bates H.J."/>
            <person name="Wilson F."/>
            <person name="Jackson A.C."/>
            <person name="Ott S."/>
            <person name="Harrison R.J."/>
            <person name="Clarkson J.P."/>
        </authorList>
    </citation>
    <scope>NUCLEOTIDE SEQUENCE [LARGE SCALE GENOMIC DNA]</scope>
    <source>
        <strain evidence="2 3">Fo_A28</strain>
    </source>
</reference>
<accession>A0A420P9V6</accession>
<evidence type="ECO:0000256" key="1">
    <source>
        <dbReference type="SAM" id="MobiDB-lite"/>
    </source>
</evidence>
<sequence>MNNNCALPQSSARTLDLQAAMSKSGANIEIKVNGQLQALPNETRLRTASEDEESDSDSDVDGQTAAGGSNCDENEHRGSQESGLFMGESGGSSEDNADGSSGPPGGSRPAEDDEDDDGVEAQRDLYSDRLERLRTKLEQKYNLDHIDQVSYALAADINHSREGGATTGRGSDDDDEVESSADTELACLLADHCQVSGQYHGARQFTFYPLGFH</sequence>
<dbReference type="Proteomes" id="UP000285860">
    <property type="component" value="Unassembled WGS sequence"/>
</dbReference>
<dbReference type="EMBL" id="MRCY01000336">
    <property type="protein sequence ID" value="RKK89306.1"/>
    <property type="molecule type" value="Genomic_DNA"/>
</dbReference>
<feature type="compositionally biased region" description="Acidic residues" evidence="1">
    <location>
        <begin position="50"/>
        <end position="60"/>
    </location>
</feature>
<organism evidence="2 3">
    <name type="scientific">Fusarium oxysporum</name>
    <name type="common">Fusarium vascular wilt</name>
    <dbReference type="NCBI Taxonomy" id="5507"/>
    <lineage>
        <taxon>Eukaryota</taxon>
        <taxon>Fungi</taxon>
        <taxon>Dikarya</taxon>
        <taxon>Ascomycota</taxon>
        <taxon>Pezizomycotina</taxon>
        <taxon>Sordariomycetes</taxon>
        <taxon>Hypocreomycetidae</taxon>
        <taxon>Hypocreales</taxon>
        <taxon>Nectriaceae</taxon>
        <taxon>Fusarium</taxon>
        <taxon>Fusarium oxysporum species complex</taxon>
    </lineage>
</organism>
<evidence type="ECO:0000313" key="2">
    <source>
        <dbReference type="EMBL" id="RKK89306.1"/>
    </source>
</evidence>
<gene>
    <name evidence="2" type="ORF">BFJ68_g16746</name>
</gene>
<proteinExistence type="predicted"/>
<protein>
    <submittedName>
        <fullName evidence="2">Uncharacterized protein</fullName>
    </submittedName>
</protein>
<feature type="region of interest" description="Disordered" evidence="1">
    <location>
        <begin position="33"/>
        <end position="126"/>
    </location>
</feature>
<dbReference type="AlphaFoldDB" id="A0A420P9V6"/>